<dbReference type="Pfam" id="PF08892">
    <property type="entry name" value="YqcI_YcgG"/>
    <property type="match status" value="1"/>
</dbReference>
<organism evidence="1 2">
    <name type="scientific">Bacillus salacetis</name>
    <dbReference type="NCBI Taxonomy" id="2315464"/>
    <lineage>
        <taxon>Bacteria</taxon>
        <taxon>Bacillati</taxon>
        <taxon>Bacillota</taxon>
        <taxon>Bacilli</taxon>
        <taxon>Bacillales</taxon>
        <taxon>Bacillaceae</taxon>
        <taxon>Bacillus</taxon>
    </lineage>
</organism>
<sequence>MTNQKKFPCIPATQAYALKQLRYGFAGHPTASTTAIELAKILKEYSLKSRDFGKYTTLVVFFETPDHLIENATVEMFEWMFWDLLNQLAEIDEVDWPKHIPPDPEENEWEFCFHGEQYFMYCATPKHHNRDSRFFPYMMMAITPRWVLQEFNSNPGYAEKIQKQIRKRLELYDRIEAHPELKTYGSEDNYEWKQYFLRDDDSALSKCPFHQMTTIQKKN</sequence>
<keyword evidence="2" id="KW-1185">Reference proteome</keyword>
<accession>A0A3A1R4X5</accession>
<dbReference type="InterPro" id="IPR014988">
    <property type="entry name" value="Uncharacterised_YqcI/YcgG"/>
</dbReference>
<evidence type="ECO:0000313" key="2">
    <source>
        <dbReference type="Proteomes" id="UP000265801"/>
    </source>
</evidence>
<reference evidence="1 2" key="1">
    <citation type="submission" date="2018-09" db="EMBL/GenBank/DDBJ databases">
        <title>Bacillus saliacetes sp. nov., isolated from Thai shrimp paste (Ka-pi).</title>
        <authorList>
            <person name="Daroonpunt R."/>
            <person name="Tanasupawat S."/>
            <person name="Yiamsombut S."/>
        </authorList>
    </citation>
    <scope>NUCLEOTIDE SEQUENCE [LARGE SCALE GENOMIC DNA]</scope>
    <source>
        <strain evidence="1 2">SKP7-4</strain>
    </source>
</reference>
<comment type="caution">
    <text evidence="1">The sequence shown here is derived from an EMBL/GenBank/DDBJ whole genome shotgun (WGS) entry which is preliminary data.</text>
</comment>
<dbReference type="Proteomes" id="UP000265801">
    <property type="component" value="Unassembled WGS sequence"/>
</dbReference>
<dbReference type="OrthoDB" id="112290at2"/>
<dbReference type="PANTHER" id="PTHR40045">
    <property type="entry name" value="YCGG FAMILY PROTEIN"/>
    <property type="match status" value="1"/>
</dbReference>
<gene>
    <name evidence="1" type="ORF">D3H55_04655</name>
</gene>
<protein>
    <submittedName>
        <fullName evidence="1">YqcI/YcgG family protein</fullName>
    </submittedName>
</protein>
<proteinExistence type="predicted"/>
<name>A0A3A1R4X5_9BACI</name>
<dbReference type="EMBL" id="QXIR01000004">
    <property type="protein sequence ID" value="RIW37427.1"/>
    <property type="molecule type" value="Genomic_DNA"/>
</dbReference>
<dbReference type="AlphaFoldDB" id="A0A3A1R4X5"/>
<dbReference type="PANTHER" id="PTHR40045:SF1">
    <property type="entry name" value="YQCI_YCGG FAMILY PROTEIN"/>
    <property type="match status" value="1"/>
</dbReference>
<evidence type="ECO:0000313" key="1">
    <source>
        <dbReference type="EMBL" id="RIW37427.1"/>
    </source>
</evidence>